<protein>
    <submittedName>
        <fullName evidence="5">Fructosamine kinase FrlD</fullName>
        <ecNumber evidence="5">2.7.1.-</ecNumber>
    </submittedName>
</protein>
<evidence type="ECO:0000313" key="5">
    <source>
        <dbReference type="EMBL" id="SMY09824.1"/>
    </source>
</evidence>
<comment type="similarity">
    <text evidence="1">Belongs to the carbohydrate kinase PfkB family.</text>
</comment>
<keyword evidence="3 5" id="KW-0418">Kinase</keyword>
<dbReference type="InterPro" id="IPR029056">
    <property type="entry name" value="Ribokinase-like"/>
</dbReference>
<dbReference type="SUPFAM" id="SSF53613">
    <property type="entry name" value="Ribokinase-like"/>
    <property type="match status" value="1"/>
</dbReference>
<gene>
    <name evidence="5" type="primary">frlD_1</name>
    <name evidence="5" type="ORF">LOM8899_03996</name>
</gene>
<dbReference type="GO" id="GO:0016301">
    <property type="term" value="F:kinase activity"/>
    <property type="evidence" value="ECO:0007669"/>
    <property type="project" value="UniProtKB-KW"/>
</dbReference>
<dbReference type="Proteomes" id="UP000201613">
    <property type="component" value="Unassembled WGS sequence"/>
</dbReference>
<evidence type="ECO:0000256" key="1">
    <source>
        <dbReference type="ARBA" id="ARBA00010688"/>
    </source>
</evidence>
<feature type="domain" description="Carbohydrate kinase PfkB" evidence="4">
    <location>
        <begin position="17"/>
        <end position="263"/>
    </location>
</feature>
<evidence type="ECO:0000256" key="2">
    <source>
        <dbReference type="ARBA" id="ARBA00022679"/>
    </source>
</evidence>
<evidence type="ECO:0000313" key="6">
    <source>
        <dbReference type="Proteomes" id="UP000201613"/>
    </source>
</evidence>
<sequence>MTIPKPEIIAFGDNVVDCYADHDRMFPGGNALNHAVFAQRFGARASYHGAVADDAAGRHIRASLVAEGVDVSGLRSLPGRTAFCVIGNRDGEREFLRADLGVSIIAPRADDLVRIAGADAVHTGRSSHVDGHLADFADRARLSYDFATVRTFEMIASIAPLCYLASFSGGDLDAQSGLSLARAARQSGAIWCLITRGEAGAVLVGPESTTEAPAAPTQVVDTLGAGDTFIARTLVGLLRGEAPGAILAAAAQAAAQTCGHLGGFGHPAPTEIDESHAMTIDEIYAAPPVVHP</sequence>
<name>A0A238LKA3_9RHOB</name>
<dbReference type="EC" id="2.7.1.-" evidence="5"/>
<dbReference type="InterPro" id="IPR052700">
    <property type="entry name" value="Carb_kinase_PfkB-like"/>
</dbReference>
<dbReference type="Gene3D" id="3.40.1190.20">
    <property type="match status" value="1"/>
</dbReference>
<dbReference type="Pfam" id="PF00294">
    <property type="entry name" value="PfkB"/>
    <property type="match status" value="1"/>
</dbReference>
<dbReference type="RefSeq" id="WP_245820645.1">
    <property type="nucleotide sequence ID" value="NZ_FXZK01000013.1"/>
</dbReference>
<keyword evidence="2 5" id="KW-0808">Transferase</keyword>
<dbReference type="InterPro" id="IPR011611">
    <property type="entry name" value="PfkB_dom"/>
</dbReference>
<accession>A0A238LKA3</accession>
<evidence type="ECO:0000259" key="4">
    <source>
        <dbReference type="Pfam" id="PF00294"/>
    </source>
</evidence>
<dbReference type="EMBL" id="FXZK01000013">
    <property type="protein sequence ID" value="SMY09824.1"/>
    <property type="molecule type" value="Genomic_DNA"/>
</dbReference>
<dbReference type="PANTHER" id="PTHR43320:SF3">
    <property type="entry name" value="CARBOHYDRATE KINASE PFKB DOMAIN-CONTAINING PROTEIN"/>
    <property type="match status" value="1"/>
</dbReference>
<dbReference type="AlphaFoldDB" id="A0A238LKA3"/>
<proteinExistence type="inferred from homology"/>
<keyword evidence="6" id="KW-1185">Reference proteome</keyword>
<dbReference type="PANTHER" id="PTHR43320">
    <property type="entry name" value="SUGAR KINASE"/>
    <property type="match status" value="1"/>
</dbReference>
<reference evidence="5 6" key="1">
    <citation type="submission" date="2017-05" db="EMBL/GenBank/DDBJ databases">
        <authorList>
            <person name="Song R."/>
            <person name="Chenine A.L."/>
            <person name="Ruprecht R.M."/>
        </authorList>
    </citation>
    <scope>NUCLEOTIDE SEQUENCE [LARGE SCALE GENOMIC DNA]</scope>
    <source>
        <strain evidence="5 6">CECT 8899</strain>
    </source>
</reference>
<organism evidence="5 6">
    <name type="scientific">Flavimaricola marinus</name>
    <dbReference type="NCBI Taxonomy" id="1819565"/>
    <lineage>
        <taxon>Bacteria</taxon>
        <taxon>Pseudomonadati</taxon>
        <taxon>Pseudomonadota</taxon>
        <taxon>Alphaproteobacteria</taxon>
        <taxon>Rhodobacterales</taxon>
        <taxon>Paracoccaceae</taxon>
        <taxon>Flavimaricola</taxon>
    </lineage>
</organism>
<evidence type="ECO:0000256" key="3">
    <source>
        <dbReference type="ARBA" id="ARBA00022777"/>
    </source>
</evidence>